<dbReference type="SUPFAM" id="SSF57302">
    <property type="entry name" value="Snake toxin-like"/>
    <property type="match status" value="1"/>
</dbReference>
<dbReference type="AlphaFoldDB" id="A0A9D4MDK6"/>
<gene>
    <name evidence="2" type="ORF">DPMN_036435</name>
</gene>
<reference evidence="2" key="2">
    <citation type="submission" date="2020-11" db="EMBL/GenBank/DDBJ databases">
        <authorList>
            <person name="McCartney M.A."/>
            <person name="Auch B."/>
            <person name="Kono T."/>
            <person name="Mallez S."/>
            <person name="Becker A."/>
            <person name="Gohl D.M."/>
            <person name="Silverstein K.A.T."/>
            <person name="Koren S."/>
            <person name="Bechman K.B."/>
            <person name="Herman A."/>
            <person name="Abrahante J.E."/>
            <person name="Garbe J."/>
        </authorList>
    </citation>
    <scope>NUCLEOTIDE SEQUENCE</scope>
    <source>
        <strain evidence="2">Duluth1</strain>
        <tissue evidence="2">Whole animal</tissue>
    </source>
</reference>
<keyword evidence="3" id="KW-1185">Reference proteome</keyword>
<dbReference type="Proteomes" id="UP000828390">
    <property type="component" value="Unassembled WGS sequence"/>
</dbReference>
<evidence type="ECO:0000313" key="3">
    <source>
        <dbReference type="Proteomes" id="UP000828390"/>
    </source>
</evidence>
<proteinExistence type="predicted"/>
<reference evidence="2" key="1">
    <citation type="journal article" date="2019" name="bioRxiv">
        <title>The Genome of the Zebra Mussel, Dreissena polymorpha: A Resource for Invasive Species Research.</title>
        <authorList>
            <person name="McCartney M.A."/>
            <person name="Auch B."/>
            <person name="Kono T."/>
            <person name="Mallez S."/>
            <person name="Zhang Y."/>
            <person name="Obille A."/>
            <person name="Becker A."/>
            <person name="Abrahante J.E."/>
            <person name="Garbe J."/>
            <person name="Badalamenti J.P."/>
            <person name="Herman A."/>
            <person name="Mangelson H."/>
            <person name="Liachko I."/>
            <person name="Sullivan S."/>
            <person name="Sone E.D."/>
            <person name="Koren S."/>
            <person name="Silverstein K.A.T."/>
            <person name="Beckman K.B."/>
            <person name="Gohl D.M."/>
        </authorList>
    </citation>
    <scope>NUCLEOTIDE SEQUENCE</scope>
    <source>
        <strain evidence="2">Duluth1</strain>
        <tissue evidence="2">Whole animal</tissue>
    </source>
</reference>
<name>A0A9D4MDK6_DREPO</name>
<organism evidence="2 3">
    <name type="scientific">Dreissena polymorpha</name>
    <name type="common">Zebra mussel</name>
    <name type="synonym">Mytilus polymorpha</name>
    <dbReference type="NCBI Taxonomy" id="45954"/>
    <lineage>
        <taxon>Eukaryota</taxon>
        <taxon>Metazoa</taxon>
        <taxon>Spiralia</taxon>
        <taxon>Lophotrochozoa</taxon>
        <taxon>Mollusca</taxon>
        <taxon>Bivalvia</taxon>
        <taxon>Autobranchia</taxon>
        <taxon>Heteroconchia</taxon>
        <taxon>Euheterodonta</taxon>
        <taxon>Imparidentia</taxon>
        <taxon>Neoheterodontei</taxon>
        <taxon>Myida</taxon>
        <taxon>Dreissenoidea</taxon>
        <taxon>Dreissenidae</taxon>
        <taxon>Dreissena</taxon>
    </lineage>
</organism>
<comment type="caution">
    <text evidence="2">The sequence shown here is derived from an EMBL/GenBank/DDBJ whole genome shotgun (WGS) entry which is preliminary data.</text>
</comment>
<dbReference type="EMBL" id="JAIWYP010000002">
    <property type="protein sequence ID" value="KAH3873206.1"/>
    <property type="molecule type" value="Genomic_DNA"/>
</dbReference>
<dbReference type="Pfam" id="PF00087">
    <property type="entry name" value="Toxin_TOLIP"/>
    <property type="match status" value="1"/>
</dbReference>
<evidence type="ECO:0000259" key="1">
    <source>
        <dbReference type="Pfam" id="PF00087"/>
    </source>
</evidence>
<sequence>MPIICSVCCTGSLCNSGGCGNSQFDNLTSGSRGPVCFDCYQQLTTDDCDKIRMCGRDEVCDLRTTSVGTTSDVLWKTSCVSRLMCPALSQSTINGHTRQSANLCCESDLCNNIAV</sequence>
<dbReference type="Gene3D" id="2.10.60.10">
    <property type="entry name" value="CD59"/>
    <property type="match status" value="1"/>
</dbReference>
<dbReference type="InterPro" id="IPR045860">
    <property type="entry name" value="Snake_toxin-like_sf"/>
</dbReference>
<evidence type="ECO:0000313" key="2">
    <source>
        <dbReference type="EMBL" id="KAH3873206.1"/>
    </source>
</evidence>
<dbReference type="InterPro" id="IPR035076">
    <property type="entry name" value="Toxin/TOLIP"/>
</dbReference>
<feature type="domain" description="Snake toxin/toxin-like" evidence="1">
    <location>
        <begin position="36"/>
        <end position="111"/>
    </location>
</feature>
<protein>
    <recommendedName>
        <fullName evidence="1">Snake toxin/toxin-like domain-containing protein</fullName>
    </recommendedName>
</protein>
<accession>A0A9D4MDK6</accession>